<feature type="transmembrane region" description="Helical" evidence="6">
    <location>
        <begin position="58"/>
        <end position="84"/>
    </location>
</feature>
<feature type="region of interest" description="Disordered" evidence="5">
    <location>
        <begin position="399"/>
        <end position="433"/>
    </location>
</feature>
<dbReference type="Pfam" id="PF07690">
    <property type="entry name" value="MFS_1"/>
    <property type="match status" value="1"/>
</dbReference>
<evidence type="ECO:0000256" key="3">
    <source>
        <dbReference type="ARBA" id="ARBA00022989"/>
    </source>
</evidence>
<feature type="transmembrane region" description="Helical" evidence="6">
    <location>
        <begin position="222"/>
        <end position="244"/>
    </location>
</feature>
<reference evidence="7" key="1">
    <citation type="journal article" date="2020" name="Stud. Mycol.">
        <title>101 Dothideomycetes genomes: a test case for predicting lifestyles and emergence of pathogens.</title>
        <authorList>
            <person name="Haridas S."/>
            <person name="Albert R."/>
            <person name="Binder M."/>
            <person name="Bloem J."/>
            <person name="Labutti K."/>
            <person name="Salamov A."/>
            <person name="Andreopoulos B."/>
            <person name="Baker S."/>
            <person name="Barry K."/>
            <person name="Bills G."/>
            <person name="Bluhm B."/>
            <person name="Cannon C."/>
            <person name="Castanera R."/>
            <person name="Culley D."/>
            <person name="Daum C."/>
            <person name="Ezra D."/>
            <person name="Gonzalez J."/>
            <person name="Henrissat B."/>
            <person name="Kuo A."/>
            <person name="Liang C."/>
            <person name="Lipzen A."/>
            <person name="Lutzoni F."/>
            <person name="Magnuson J."/>
            <person name="Mondo S."/>
            <person name="Nolan M."/>
            <person name="Ohm R."/>
            <person name="Pangilinan J."/>
            <person name="Park H.-J."/>
            <person name="Ramirez L."/>
            <person name="Alfaro M."/>
            <person name="Sun H."/>
            <person name="Tritt A."/>
            <person name="Yoshinaga Y."/>
            <person name="Zwiers L.-H."/>
            <person name="Turgeon B."/>
            <person name="Goodwin S."/>
            <person name="Spatafora J."/>
            <person name="Crous P."/>
            <person name="Grigoriev I."/>
        </authorList>
    </citation>
    <scope>NUCLEOTIDE SEQUENCE</scope>
    <source>
        <strain evidence="7">CBS 113389</strain>
    </source>
</reference>
<feature type="transmembrane region" description="Helical" evidence="6">
    <location>
        <begin position="469"/>
        <end position="491"/>
    </location>
</feature>
<feature type="transmembrane region" description="Helical" evidence="6">
    <location>
        <begin position="250"/>
        <end position="268"/>
    </location>
</feature>
<feature type="region of interest" description="Disordered" evidence="5">
    <location>
        <begin position="1"/>
        <end position="51"/>
    </location>
</feature>
<dbReference type="AlphaFoldDB" id="A0A6A6PVC4"/>
<evidence type="ECO:0000256" key="6">
    <source>
        <dbReference type="SAM" id="Phobius"/>
    </source>
</evidence>
<dbReference type="PANTHER" id="PTHR23507">
    <property type="entry name" value="ZGC:174356"/>
    <property type="match status" value="1"/>
</dbReference>
<dbReference type="GO" id="GO:0022857">
    <property type="term" value="F:transmembrane transporter activity"/>
    <property type="evidence" value="ECO:0007669"/>
    <property type="project" value="InterPro"/>
</dbReference>
<keyword evidence="3 6" id="KW-1133">Transmembrane helix</keyword>
<dbReference type="GO" id="GO:0016020">
    <property type="term" value="C:membrane"/>
    <property type="evidence" value="ECO:0007669"/>
    <property type="project" value="UniProtKB-SubCell"/>
</dbReference>
<evidence type="ECO:0000313" key="8">
    <source>
        <dbReference type="Proteomes" id="UP000799767"/>
    </source>
</evidence>
<feature type="transmembrane region" description="Helical" evidence="6">
    <location>
        <begin position="310"/>
        <end position="336"/>
    </location>
</feature>
<dbReference type="Proteomes" id="UP000799767">
    <property type="component" value="Unassembled WGS sequence"/>
</dbReference>
<feature type="compositionally biased region" description="Low complexity" evidence="5">
    <location>
        <begin position="416"/>
        <end position="427"/>
    </location>
</feature>
<feature type="compositionally biased region" description="Polar residues" evidence="5">
    <location>
        <begin position="13"/>
        <end position="28"/>
    </location>
</feature>
<evidence type="ECO:0000256" key="4">
    <source>
        <dbReference type="ARBA" id="ARBA00023136"/>
    </source>
</evidence>
<evidence type="ECO:0000256" key="2">
    <source>
        <dbReference type="ARBA" id="ARBA00022692"/>
    </source>
</evidence>
<comment type="subcellular location">
    <subcellularLocation>
        <location evidence="1">Membrane</location>
        <topology evidence="1">Multi-pass membrane protein</topology>
    </subcellularLocation>
</comment>
<dbReference type="PANTHER" id="PTHR23507:SF13">
    <property type="entry name" value="MFS GENERAL SUBSTRATE TRANSPORTER"/>
    <property type="match status" value="1"/>
</dbReference>
<sequence>MPSHANGRISPPAASSLSTPVTKSTDSNPPAHETSPLLPKKPCPSKPSSRRRKWPKSVIYRLLLTAFLVSVSFGVTQVPLIYVFGLMTCDEYYRHHASPPVGTPAFDTRCRLHTIEASTARAVALLGASTTFFGVANLFITGWMIKVWGVKKALLMGTFWPAIRLLIQNVGIMTTGARGIMIVQLSQFITIIGGPAGYLLALNSYAAEVVLPSERTGTLGRLQGCAMFGTALGFLSGGLLSDWFNINVPFRLTVVLFCLSALYITIFLPDIPPNNAFEGKAKTVGAFFEPLRMFTPQKWMLRNGVVRREYGVLLLGIGAFLAVFATGYIFTLLQMYATDAFDFGASANSELVSLNFVVRATFLTFAFPAIISWGRGLFDRREESYDIIPTAPQQLTSAALPPGQANVDEPDEPIRRTTTNQSTRSTTLNDGPDTDRENYAFDLFYARWSLILDGVLTALATFTTKGWQMYVVAVILPFAAGTGSAAKGTMLQMCAPEQKNDALSAISLVESAARLSTVSIFGLIFSVFANAGMPNLTFACNGACAAVGFVVLLFARFPPEGAVRYDGHEEEQEDEGT</sequence>
<dbReference type="EMBL" id="MU001634">
    <property type="protein sequence ID" value="KAF2484088.1"/>
    <property type="molecule type" value="Genomic_DNA"/>
</dbReference>
<feature type="transmembrane region" description="Helical" evidence="6">
    <location>
        <begin position="512"/>
        <end position="530"/>
    </location>
</feature>
<proteinExistence type="predicted"/>
<name>A0A6A6PVC4_9PEZI</name>
<dbReference type="GeneID" id="54471951"/>
<feature type="transmembrane region" description="Helical" evidence="6">
    <location>
        <begin position="356"/>
        <end position="374"/>
    </location>
</feature>
<evidence type="ECO:0000313" key="7">
    <source>
        <dbReference type="EMBL" id="KAF2484088.1"/>
    </source>
</evidence>
<accession>A0A6A6PVC4</accession>
<gene>
    <name evidence="7" type="ORF">BDY17DRAFT_249084</name>
</gene>
<feature type="transmembrane region" description="Helical" evidence="6">
    <location>
        <begin position="536"/>
        <end position="555"/>
    </location>
</feature>
<dbReference type="InterPro" id="IPR011701">
    <property type="entry name" value="MFS"/>
</dbReference>
<dbReference type="Gene3D" id="1.20.1250.20">
    <property type="entry name" value="MFS general substrate transporter like domains"/>
    <property type="match status" value="1"/>
</dbReference>
<feature type="transmembrane region" description="Helical" evidence="6">
    <location>
        <begin position="179"/>
        <end position="201"/>
    </location>
</feature>
<keyword evidence="4 6" id="KW-0472">Membrane</keyword>
<keyword evidence="8" id="KW-1185">Reference proteome</keyword>
<protein>
    <submittedName>
        <fullName evidence="7">Major facilitator superfamily domain-containing protein</fullName>
    </submittedName>
</protein>
<keyword evidence="2 6" id="KW-0812">Transmembrane</keyword>
<feature type="transmembrane region" description="Helical" evidence="6">
    <location>
        <begin position="122"/>
        <end position="141"/>
    </location>
</feature>
<organism evidence="7 8">
    <name type="scientific">Neohortaea acidophila</name>
    <dbReference type="NCBI Taxonomy" id="245834"/>
    <lineage>
        <taxon>Eukaryota</taxon>
        <taxon>Fungi</taxon>
        <taxon>Dikarya</taxon>
        <taxon>Ascomycota</taxon>
        <taxon>Pezizomycotina</taxon>
        <taxon>Dothideomycetes</taxon>
        <taxon>Dothideomycetidae</taxon>
        <taxon>Mycosphaerellales</taxon>
        <taxon>Teratosphaeriaceae</taxon>
        <taxon>Neohortaea</taxon>
    </lineage>
</organism>
<evidence type="ECO:0000256" key="5">
    <source>
        <dbReference type="SAM" id="MobiDB-lite"/>
    </source>
</evidence>
<dbReference type="OrthoDB" id="5204190at2759"/>
<dbReference type="InterPro" id="IPR036259">
    <property type="entry name" value="MFS_trans_sf"/>
</dbReference>
<evidence type="ECO:0000256" key="1">
    <source>
        <dbReference type="ARBA" id="ARBA00004141"/>
    </source>
</evidence>
<dbReference type="RefSeq" id="XP_033590658.1">
    <property type="nucleotide sequence ID" value="XM_033730949.1"/>
</dbReference>
<dbReference type="SUPFAM" id="SSF103473">
    <property type="entry name" value="MFS general substrate transporter"/>
    <property type="match status" value="2"/>
</dbReference>